<dbReference type="NCBIfam" id="TIGR04057">
    <property type="entry name" value="SusC_RagA_signa"/>
    <property type="match status" value="1"/>
</dbReference>
<comment type="subcellular location">
    <subcellularLocation>
        <location evidence="1 7">Cell outer membrane</location>
        <topology evidence="1 7">Multi-pass membrane protein</topology>
    </subcellularLocation>
</comment>
<keyword evidence="3 7" id="KW-1134">Transmembrane beta strand</keyword>
<dbReference type="SUPFAM" id="SSF49464">
    <property type="entry name" value="Carboxypeptidase regulatory domain-like"/>
    <property type="match status" value="1"/>
</dbReference>
<dbReference type="InterPro" id="IPR008969">
    <property type="entry name" value="CarboxyPept-like_regulatory"/>
</dbReference>
<keyword evidence="11" id="KW-1185">Reference proteome</keyword>
<dbReference type="PROSITE" id="PS52016">
    <property type="entry name" value="TONB_DEPENDENT_REC_3"/>
    <property type="match status" value="1"/>
</dbReference>
<evidence type="ECO:0000259" key="9">
    <source>
        <dbReference type="Pfam" id="PF07715"/>
    </source>
</evidence>
<keyword evidence="8" id="KW-0732">Signal</keyword>
<dbReference type="Gene3D" id="2.170.130.10">
    <property type="entry name" value="TonB-dependent receptor, plug domain"/>
    <property type="match status" value="1"/>
</dbReference>
<sequence length="1043" mass="112738">MVKTFTKHKTTSLMPGRLAKLAVCAGICLSVQMAWHDAALAAEPAQAKTNIAAVQITGTVTDETGATLPGVNVSVKGGKTGTTTNADGAYRLNVEPGSTLVFSMMGFTTQEIKVTDQKVVDVKMLQANKQLSEILVVGYGSKNKNTFTGSAVALNAEDLNKSSQSLAQMLQGRAPGVQVTQNNGTPGASLSIRVRGTNSINADSEPLYVIDGFPVSSGVGFSINPDDVASLTVLKDASSTAIYGARGANGVIMITTKSGNKHKSSLNIHSYAGFQQIVNRFDLMNGYQNAIRLNNLATAQGNTPPYGAGRLDSLQQGILGTNWQNEVFRTGYVQSHTLSFEGGGPKTNIFSSFDYLNQEGIVIKSGYQRIGGRVNINHTVNDKLTMSARVFGNYGIQNDLPLAPSTINGFLKQVLKANPASTFDSGVSAQRDAQNPLHFLAAEDRSNTSYRTQAYYSLKFEPIKNLVFQTDVGADMTRSEALYFAPSTVVTVSATKGKATITNIDERELIVNPTLKYAIKQGGHNLNLLAGFNGQKSTYWENGTIATNFASDELGYNNLSNAGTFQSYSVRAADAKRASWFGRFDYDYKNKYILTGTFRADGSSVFGPNHKWGYFPSAAAAWNFAEEDVIKEKGWFTTGKLRGSYGITGNDRIPTGSSQGTFGANNSTKYTFDGVSTVQGIAIDRLSSPDLKWEETKALDLGLDLGIFNNRVILEVDYYKKNTNDLLLARSISPSTGFVTRFGNAGAVVNQGWEFFLQTTNLRAKDFRWNSTLSYSINTNKVTSLGNNNADIPVGSFKPDGAANFESPFIIRKGAPLGAIYGYVYEGIVQQNDPVLTTTQKNSNPGDPKFKDVNGDGTVNADDRIILGTGVPKAIFGFTNNIVYKGFELDIVVQGQTGGKLLNVQKEDLLNPISNGNGLVQVSTDVWSPTNPNGTVPANGFYGTTHGGFVNSRFVESSDFVRVKNVTLGYTLPERITKRFGVSVLHFYVNAQNLLTWTKYSGLDPEIGNIVDGSQQNRNVARAMDFNAFPLAKMYLLGAKVTF</sequence>
<reference evidence="10 11" key="1">
    <citation type="submission" date="2018-08" db="EMBL/GenBank/DDBJ databases">
        <title>Mucilaginibacter sp. MYSH2.</title>
        <authorList>
            <person name="Seo T."/>
        </authorList>
    </citation>
    <scope>NUCLEOTIDE SEQUENCE [LARGE SCALE GENOMIC DNA]</scope>
    <source>
        <strain evidence="10 11">MYSH2</strain>
    </source>
</reference>
<dbReference type="Pfam" id="PF13715">
    <property type="entry name" value="CarbopepD_reg_2"/>
    <property type="match status" value="1"/>
</dbReference>
<name>A0A372NV77_9SPHI</name>
<feature type="chain" id="PRO_5016664504" evidence="8">
    <location>
        <begin position="42"/>
        <end position="1043"/>
    </location>
</feature>
<dbReference type="NCBIfam" id="TIGR04056">
    <property type="entry name" value="OMP_RagA_SusC"/>
    <property type="match status" value="1"/>
</dbReference>
<evidence type="ECO:0000256" key="7">
    <source>
        <dbReference type="PROSITE-ProRule" id="PRU01360"/>
    </source>
</evidence>
<keyword evidence="6 7" id="KW-0998">Cell outer membrane</keyword>
<dbReference type="Proteomes" id="UP000264217">
    <property type="component" value="Unassembled WGS sequence"/>
</dbReference>
<organism evidence="10 11">
    <name type="scientific">Mucilaginibacter conchicola</name>
    <dbReference type="NCBI Taxonomy" id="2303333"/>
    <lineage>
        <taxon>Bacteria</taxon>
        <taxon>Pseudomonadati</taxon>
        <taxon>Bacteroidota</taxon>
        <taxon>Sphingobacteriia</taxon>
        <taxon>Sphingobacteriales</taxon>
        <taxon>Sphingobacteriaceae</taxon>
        <taxon>Mucilaginibacter</taxon>
    </lineage>
</organism>
<keyword evidence="5 7" id="KW-0472">Membrane</keyword>
<dbReference type="InterPro" id="IPR012910">
    <property type="entry name" value="Plug_dom"/>
</dbReference>
<dbReference type="AlphaFoldDB" id="A0A372NV77"/>
<protein>
    <submittedName>
        <fullName evidence="10">TonB-dependent receptor</fullName>
    </submittedName>
</protein>
<dbReference type="Pfam" id="PF07715">
    <property type="entry name" value="Plug"/>
    <property type="match status" value="1"/>
</dbReference>
<keyword evidence="2 7" id="KW-0813">Transport</keyword>
<dbReference type="SUPFAM" id="SSF56935">
    <property type="entry name" value="Porins"/>
    <property type="match status" value="1"/>
</dbReference>
<dbReference type="EMBL" id="QWDC01000001">
    <property type="protein sequence ID" value="RFZ94016.1"/>
    <property type="molecule type" value="Genomic_DNA"/>
</dbReference>
<evidence type="ECO:0000256" key="4">
    <source>
        <dbReference type="ARBA" id="ARBA00022692"/>
    </source>
</evidence>
<dbReference type="InterPro" id="IPR023997">
    <property type="entry name" value="TonB-dep_OMP_SusC/RagA_CS"/>
</dbReference>
<dbReference type="Gene3D" id="2.40.170.20">
    <property type="entry name" value="TonB-dependent receptor, beta-barrel domain"/>
    <property type="match status" value="1"/>
</dbReference>
<evidence type="ECO:0000256" key="8">
    <source>
        <dbReference type="SAM" id="SignalP"/>
    </source>
</evidence>
<dbReference type="Gene3D" id="2.60.40.1120">
    <property type="entry name" value="Carboxypeptidase-like, regulatory domain"/>
    <property type="match status" value="1"/>
</dbReference>
<evidence type="ECO:0000256" key="3">
    <source>
        <dbReference type="ARBA" id="ARBA00022452"/>
    </source>
</evidence>
<dbReference type="InterPro" id="IPR036942">
    <property type="entry name" value="Beta-barrel_TonB_sf"/>
</dbReference>
<gene>
    <name evidence="10" type="ORF">D0C36_00175</name>
</gene>
<evidence type="ECO:0000313" key="11">
    <source>
        <dbReference type="Proteomes" id="UP000264217"/>
    </source>
</evidence>
<dbReference type="InterPro" id="IPR039426">
    <property type="entry name" value="TonB-dep_rcpt-like"/>
</dbReference>
<accession>A0A372NV77</accession>
<evidence type="ECO:0000256" key="6">
    <source>
        <dbReference type="ARBA" id="ARBA00023237"/>
    </source>
</evidence>
<feature type="domain" description="TonB-dependent receptor plug" evidence="9">
    <location>
        <begin position="146"/>
        <end position="251"/>
    </location>
</feature>
<dbReference type="GO" id="GO:0009279">
    <property type="term" value="C:cell outer membrane"/>
    <property type="evidence" value="ECO:0007669"/>
    <property type="project" value="UniProtKB-SubCell"/>
</dbReference>
<evidence type="ECO:0000256" key="2">
    <source>
        <dbReference type="ARBA" id="ARBA00022448"/>
    </source>
</evidence>
<evidence type="ECO:0000313" key="10">
    <source>
        <dbReference type="EMBL" id="RFZ94016.1"/>
    </source>
</evidence>
<comment type="caution">
    <text evidence="10">The sequence shown here is derived from an EMBL/GenBank/DDBJ whole genome shotgun (WGS) entry which is preliminary data.</text>
</comment>
<keyword evidence="4 7" id="KW-0812">Transmembrane</keyword>
<dbReference type="InterPro" id="IPR037066">
    <property type="entry name" value="Plug_dom_sf"/>
</dbReference>
<dbReference type="InterPro" id="IPR023996">
    <property type="entry name" value="TonB-dep_OMP_SusC/RagA"/>
</dbReference>
<feature type="signal peptide" evidence="8">
    <location>
        <begin position="1"/>
        <end position="41"/>
    </location>
</feature>
<evidence type="ECO:0000256" key="5">
    <source>
        <dbReference type="ARBA" id="ARBA00023136"/>
    </source>
</evidence>
<comment type="similarity">
    <text evidence="7">Belongs to the TonB-dependent receptor family.</text>
</comment>
<keyword evidence="10" id="KW-0675">Receptor</keyword>
<evidence type="ECO:0000256" key="1">
    <source>
        <dbReference type="ARBA" id="ARBA00004571"/>
    </source>
</evidence>
<proteinExistence type="inferred from homology"/>